<dbReference type="PANTHER" id="PTHR10366">
    <property type="entry name" value="NAD DEPENDENT EPIMERASE/DEHYDRATASE"/>
    <property type="match status" value="1"/>
</dbReference>
<protein>
    <submittedName>
        <fullName evidence="4">D-lactaldehyde dehydrogenase</fullName>
    </submittedName>
</protein>
<comment type="caution">
    <text evidence="4">The sequence shown here is derived from an EMBL/GenBank/DDBJ whole genome shotgun (WGS) entry which is preliminary data.</text>
</comment>
<dbReference type="Pfam" id="PF01370">
    <property type="entry name" value="Epimerase"/>
    <property type="match status" value="1"/>
</dbReference>
<evidence type="ECO:0000256" key="2">
    <source>
        <dbReference type="ARBA" id="ARBA00023445"/>
    </source>
</evidence>
<dbReference type="Gene3D" id="3.40.50.720">
    <property type="entry name" value="NAD(P)-binding Rossmann-like Domain"/>
    <property type="match status" value="1"/>
</dbReference>
<sequence length="334" mass="36002">MPTISSGKVLVSGANGYVAAWVVRTLLEEGHSVRGAVRSTEKGTHLTQLFASYGDKFELVIVPDITKEGAFDEAVKGIDAIEHTASPYHFQADDPAELIEPAVKGTVAILESARKYGTSVKRVVVTSSTAAIIQVAPTSLILDESDWNDQAVEEVTQKGREASQAAKYRASKVLAERAAWDFVAKHKDEISWDLSFMNPPLVLGPTIHEVPSASALNTSARMMHDAFAKGEGLTTGGSWIDVRDLALAHVRALQKAEAGGERIIVCAGAFLWQDWLDAAPAGSKYQKGTPGAGKDVVHAIQYKNEKGIRILGIRYRSMAETAADVLGEYEARGW</sequence>
<keyword evidence="5" id="KW-1185">Reference proteome</keyword>
<evidence type="ECO:0000259" key="3">
    <source>
        <dbReference type="Pfam" id="PF01370"/>
    </source>
</evidence>
<dbReference type="SUPFAM" id="SSF51735">
    <property type="entry name" value="NAD(P)-binding Rossmann-fold domains"/>
    <property type="match status" value="1"/>
</dbReference>
<feature type="domain" description="NAD-dependent epimerase/dehydratase" evidence="3">
    <location>
        <begin position="9"/>
        <end position="264"/>
    </location>
</feature>
<dbReference type="Proteomes" id="UP001215598">
    <property type="component" value="Unassembled WGS sequence"/>
</dbReference>
<comment type="similarity">
    <text evidence="2">Belongs to the NAD(P)-dependent epimerase/dehydratase family. Dihydroflavonol-4-reductase subfamily.</text>
</comment>
<accession>A0AAD7HL29</accession>
<evidence type="ECO:0000256" key="1">
    <source>
        <dbReference type="ARBA" id="ARBA00023002"/>
    </source>
</evidence>
<dbReference type="GO" id="GO:0016616">
    <property type="term" value="F:oxidoreductase activity, acting on the CH-OH group of donors, NAD or NADP as acceptor"/>
    <property type="evidence" value="ECO:0007669"/>
    <property type="project" value="TreeGrafter"/>
</dbReference>
<organism evidence="4 5">
    <name type="scientific">Mycena metata</name>
    <dbReference type="NCBI Taxonomy" id="1033252"/>
    <lineage>
        <taxon>Eukaryota</taxon>
        <taxon>Fungi</taxon>
        <taxon>Dikarya</taxon>
        <taxon>Basidiomycota</taxon>
        <taxon>Agaricomycotina</taxon>
        <taxon>Agaricomycetes</taxon>
        <taxon>Agaricomycetidae</taxon>
        <taxon>Agaricales</taxon>
        <taxon>Marasmiineae</taxon>
        <taxon>Mycenaceae</taxon>
        <taxon>Mycena</taxon>
    </lineage>
</organism>
<dbReference type="InterPro" id="IPR036291">
    <property type="entry name" value="NAD(P)-bd_dom_sf"/>
</dbReference>
<dbReference type="EMBL" id="JARKIB010000212">
    <property type="protein sequence ID" value="KAJ7723214.1"/>
    <property type="molecule type" value="Genomic_DNA"/>
</dbReference>
<dbReference type="AlphaFoldDB" id="A0AAD7HL29"/>
<dbReference type="InterPro" id="IPR001509">
    <property type="entry name" value="Epimerase_deHydtase"/>
</dbReference>
<name>A0AAD7HL29_9AGAR</name>
<dbReference type="PANTHER" id="PTHR10366:SF564">
    <property type="entry name" value="STEROL-4-ALPHA-CARBOXYLATE 3-DEHYDROGENASE, DECARBOXYLATING"/>
    <property type="match status" value="1"/>
</dbReference>
<keyword evidence="1" id="KW-0560">Oxidoreductase</keyword>
<proteinExistence type="inferred from homology"/>
<reference evidence="4" key="1">
    <citation type="submission" date="2023-03" db="EMBL/GenBank/DDBJ databases">
        <title>Massive genome expansion in bonnet fungi (Mycena s.s.) driven by repeated elements and novel gene families across ecological guilds.</title>
        <authorList>
            <consortium name="Lawrence Berkeley National Laboratory"/>
            <person name="Harder C.B."/>
            <person name="Miyauchi S."/>
            <person name="Viragh M."/>
            <person name="Kuo A."/>
            <person name="Thoen E."/>
            <person name="Andreopoulos B."/>
            <person name="Lu D."/>
            <person name="Skrede I."/>
            <person name="Drula E."/>
            <person name="Henrissat B."/>
            <person name="Morin E."/>
            <person name="Kohler A."/>
            <person name="Barry K."/>
            <person name="LaButti K."/>
            <person name="Morin E."/>
            <person name="Salamov A."/>
            <person name="Lipzen A."/>
            <person name="Mereny Z."/>
            <person name="Hegedus B."/>
            <person name="Baldrian P."/>
            <person name="Stursova M."/>
            <person name="Weitz H."/>
            <person name="Taylor A."/>
            <person name="Grigoriev I.V."/>
            <person name="Nagy L.G."/>
            <person name="Martin F."/>
            <person name="Kauserud H."/>
        </authorList>
    </citation>
    <scope>NUCLEOTIDE SEQUENCE</scope>
    <source>
        <strain evidence="4">CBHHK182m</strain>
    </source>
</reference>
<gene>
    <name evidence="4" type="ORF">B0H16DRAFT_1598892</name>
</gene>
<evidence type="ECO:0000313" key="5">
    <source>
        <dbReference type="Proteomes" id="UP001215598"/>
    </source>
</evidence>
<evidence type="ECO:0000313" key="4">
    <source>
        <dbReference type="EMBL" id="KAJ7723214.1"/>
    </source>
</evidence>
<dbReference type="InterPro" id="IPR050425">
    <property type="entry name" value="NAD(P)_dehydrat-like"/>
</dbReference>